<dbReference type="PANTHER" id="PTHR42709">
    <property type="entry name" value="ALKALINE PHOSPHATASE LIKE PROTEIN"/>
    <property type="match status" value="1"/>
</dbReference>
<reference evidence="4" key="1">
    <citation type="submission" date="2020-03" db="EMBL/GenBank/DDBJ databases">
        <title>Draft sequencing of Calidifontibacter sp. DB0510.</title>
        <authorList>
            <person name="Kim D.-U."/>
        </authorList>
    </citation>
    <scope>NUCLEOTIDE SEQUENCE</scope>
    <source>
        <strain evidence="4">DB0510</strain>
    </source>
</reference>
<feature type="transmembrane region" description="Helical" evidence="2">
    <location>
        <begin position="174"/>
        <end position="195"/>
    </location>
</feature>
<keyword evidence="2" id="KW-0812">Transmembrane</keyword>
<evidence type="ECO:0000256" key="2">
    <source>
        <dbReference type="SAM" id="Phobius"/>
    </source>
</evidence>
<evidence type="ECO:0000256" key="1">
    <source>
        <dbReference type="ARBA" id="ARBA00010792"/>
    </source>
</evidence>
<protein>
    <submittedName>
        <fullName evidence="4">DedA family protein</fullName>
    </submittedName>
</protein>
<proteinExistence type="inferred from homology"/>
<keyword evidence="2" id="KW-1133">Transmembrane helix</keyword>
<dbReference type="AlphaFoldDB" id="A0A967B5C9"/>
<keyword evidence="5" id="KW-1185">Reference proteome</keyword>
<dbReference type="EMBL" id="JAAOIV010000005">
    <property type="protein sequence ID" value="NHN55917.1"/>
    <property type="molecule type" value="Genomic_DNA"/>
</dbReference>
<gene>
    <name evidence="4" type="ORF">G9U51_09035</name>
</gene>
<dbReference type="InterPro" id="IPR032816">
    <property type="entry name" value="VTT_dom"/>
</dbReference>
<keyword evidence="2" id="KW-0472">Membrane</keyword>
<accession>A0A967B5C9</accession>
<dbReference type="GO" id="GO:0005886">
    <property type="term" value="C:plasma membrane"/>
    <property type="evidence" value="ECO:0007669"/>
    <property type="project" value="TreeGrafter"/>
</dbReference>
<name>A0A967B5C9_9MICO</name>
<comment type="caution">
    <text evidence="4">The sequence shown here is derived from an EMBL/GenBank/DDBJ whole genome shotgun (WGS) entry which is preliminary data.</text>
</comment>
<dbReference type="Proteomes" id="UP000744769">
    <property type="component" value="Unassembled WGS sequence"/>
</dbReference>
<dbReference type="RefSeq" id="WP_166196149.1">
    <property type="nucleotide sequence ID" value="NZ_JAAOIV010000005.1"/>
</dbReference>
<evidence type="ECO:0000313" key="5">
    <source>
        <dbReference type="Proteomes" id="UP000744769"/>
    </source>
</evidence>
<feature type="transmembrane region" description="Helical" evidence="2">
    <location>
        <begin position="17"/>
        <end position="36"/>
    </location>
</feature>
<feature type="domain" description="VTT" evidence="3">
    <location>
        <begin position="35"/>
        <end position="160"/>
    </location>
</feature>
<organism evidence="4 5">
    <name type="scientific">Metallococcus carri</name>
    <dbReference type="NCBI Taxonomy" id="1656884"/>
    <lineage>
        <taxon>Bacteria</taxon>
        <taxon>Bacillati</taxon>
        <taxon>Actinomycetota</taxon>
        <taxon>Actinomycetes</taxon>
        <taxon>Micrococcales</taxon>
        <taxon>Dermacoccaceae</taxon>
        <taxon>Metallococcus</taxon>
    </lineage>
</organism>
<feature type="transmembrane region" description="Helical" evidence="2">
    <location>
        <begin position="142"/>
        <end position="162"/>
    </location>
</feature>
<dbReference type="PANTHER" id="PTHR42709:SF2">
    <property type="entry name" value="INNER MEMBRANE PROTEIN YOHD"/>
    <property type="match status" value="1"/>
</dbReference>
<feature type="transmembrane region" description="Helical" evidence="2">
    <location>
        <begin position="56"/>
        <end position="77"/>
    </location>
</feature>
<dbReference type="Pfam" id="PF09335">
    <property type="entry name" value="VTT_dom"/>
    <property type="match status" value="1"/>
</dbReference>
<evidence type="ECO:0000259" key="3">
    <source>
        <dbReference type="Pfam" id="PF09335"/>
    </source>
</evidence>
<sequence length="214" mass="22827">MFDSVLNSLGDLMGSPWIYVLLAGLSFLDAVVPVFPSEAPLIMAGVYAGSTGEPNVALAVLSAGVGALLGDHATYLLGRAAADRLDRIPATTRTGRILAGARSLADKRGGTALIVARFIPWGRIATTLTFGAIRYPRRKFTAFDVIGVTIWAMHGTLLGYIGGAAFQNQPTKGLLLGIGLALLASVLIEGGRWLWHRRRSSEPVTDERRERAEV</sequence>
<dbReference type="InterPro" id="IPR051311">
    <property type="entry name" value="DedA_domain"/>
</dbReference>
<evidence type="ECO:0000313" key="4">
    <source>
        <dbReference type="EMBL" id="NHN55917.1"/>
    </source>
</evidence>
<comment type="similarity">
    <text evidence="1">Belongs to the DedA family.</text>
</comment>